<evidence type="ECO:0000313" key="2">
    <source>
        <dbReference type="EMBL" id="KAF9062250.1"/>
    </source>
</evidence>
<evidence type="ECO:0000256" key="1">
    <source>
        <dbReference type="SAM" id="MobiDB-lite"/>
    </source>
</evidence>
<sequence>MASNPQLLPLLDPPPLSGDAPVSYTPLKGPVNMAQKKPELVEIAQAFGWNGNVTSTTKKELLAIIMANLNNVENSDMLQGNPGPARISKASGKNSSDKVMEDREAAEAVLDKPPTGAHRKLQDLNIAAHPPAQFKPLNTPKKINTNLQFNEYASDAKSVASSDLTSPESFQDRQGTQSPSKVIPEETLGALTVASESWML</sequence>
<feature type="compositionally biased region" description="Low complexity" evidence="1">
    <location>
        <begin position="1"/>
        <end position="10"/>
    </location>
</feature>
<accession>A0A9P5U056</accession>
<reference evidence="2" key="1">
    <citation type="submission" date="2020-11" db="EMBL/GenBank/DDBJ databases">
        <authorList>
            <consortium name="DOE Joint Genome Institute"/>
            <person name="Ahrendt S."/>
            <person name="Riley R."/>
            <person name="Andreopoulos W."/>
            <person name="Labutti K."/>
            <person name="Pangilinan J."/>
            <person name="Ruiz-Duenas F.J."/>
            <person name="Barrasa J.M."/>
            <person name="Sanchez-Garcia M."/>
            <person name="Camarero S."/>
            <person name="Miyauchi S."/>
            <person name="Serrano A."/>
            <person name="Linde D."/>
            <person name="Babiker R."/>
            <person name="Drula E."/>
            <person name="Ayuso-Fernandez I."/>
            <person name="Pacheco R."/>
            <person name="Padilla G."/>
            <person name="Ferreira P."/>
            <person name="Barriuso J."/>
            <person name="Kellner H."/>
            <person name="Castanera R."/>
            <person name="Alfaro M."/>
            <person name="Ramirez L."/>
            <person name="Pisabarro A.G."/>
            <person name="Kuo A."/>
            <person name="Tritt A."/>
            <person name="Lipzen A."/>
            <person name="He G."/>
            <person name="Yan M."/>
            <person name="Ng V."/>
            <person name="Cullen D."/>
            <person name="Martin F."/>
            <person name="Rosso M.-N."/>
            <person name="Henrissat B."/>
            <person name="Hibbett D."/>
            <person name="Martinez A.T."/>
            <person name="Grigoriev I.V."/>
        </authorList>
    </citation>
    <scope>NUCLEOTIDE SEQUENCE</scope>
    <source>
        <strain evidence="2">AH 40177</strain>
    </source>
</reference>
<feature type="region of interest" description="Disordered" evidence="1">
    <location>
        <begin position="155"/>
        <end position="185"/>
    </location>
</feature>
<dbReference type="AlphaFoldDB" id="A0A9P5U056"/>
<feature type="compositionally biased region" description="Polar residues" evidence="1">
    <location>
        <begin position="159"/>
        <end position="180"/>
    </location>
</feature>
<protein>
    <submittedName>
        <fullName evidence="2">Uncharacterized protein</fullName>
    </submittedName>
</protein>
<keyword evidence="3" id="KW-1185">Reference proteome</keyword>
<feature type="region of interest" description="Disordered" evidence="1">
    <location>
        <begin position="75"/>
        <end position="103"/>
    </location>
</feature>
<dbReference type="Proteomes" id="UP000772434">
    <property type="component" value="Unassembled WGS sequence"/>
</dbReference>
<evidence type="ECO:0000313" key="3">
    <source>
        <dbReference type="Proteomes" id="UP000772434"/>
    </source>
</evidence>
<proteinExistence type="predicted"/>
<comment type="caution">
    <text evidence="2">The sequence shown here is derived from an EMBL/GenBank/DDBJ whole genome shotgun (WGS) entry which is preliminary data.</text>
</comment>
<organism evidence="2 3">
    <name type="scientific">Rhodocollybia butyracea</name>
    <dbReference type="NCBI Taxonomy" id="206335"/>
    <lineage>
        <taxon>Eukaryota</taxon>
        <taxon>Fungi</taxon>
        <taxon>Dikarya</taxon>
        <taxon>Basidiomycota</taxon>
        <taxon>Agaricomycotina</taxon>
        <taxon>Agaricomycetes</taxon>
        <taxon>Agaricomycetidae</taxon>
        <taxon>Agaricales</taxon>
        <taxon>Marasmiineae</taxon>
        <taxon>Omphalotaceae</taxon>
        <taxon>Rhodocollybia</taxon>
    </lineage>
</organism>
<dbReference type="EMBL" id="JADNRY010000178">
    <property type="protein sequence ID" value="KAF9062250.1"/>
    <property type="molecule type" value="Genomic_DNA"/>
</dbReference>
<name>A0A9P5U056_9AGAR</name>
<gene>
    <name evidence="2" type="ORF">BDP27DRAFT_1483597</name>
</gene>
<feature type="region of interest" description="Disordered" evidence="1">
    <location>
        <begin position="1"/>
        <end position="23"/>
    </location>
</feature>
<dbReference type="OrthoDB" id="3018019at2759"/>